<organism evidence="2 3">
    <name type="scientific">Prochlorococcus marinus str. MIT 9401</name>
    <dbReference type="NCBI Taxonomy" id="167551"/>
    <lineage>
        <taxon>Bacteria</taxon>
        <taxon>Bacillati</taxon>
        <taxon>Cyanobacteriota</taxon>
        <taxon>Cyanophyceae</taxon>
        <taxon>Synechococcales</taxon>
        <taxon>Prochlorococcaceae</taxon>
        <taxon>Prochlorococcus</taxon>
    </lineage>
</organism>
<proteinExistence type="predicted"/>
<dbReference type="Gene3D" id="1.10.443.10">
    <property type="entry name" value="Intergrase catalytic core"/>
    <property type="match status" value="1"/>
</dbReference>
<dbReference type="GO" id="GO:0015074">
    <property type="term" value="P:DNA integration"/>
    <property type="evidence" value="ECO:0007669"/>
    <property type="project" value="InterPro"/>
</dbReference>
<keyword evidence="1" id="KW-0233">DNA recombination</keyword>
<accession>A0A0A2B0B6</accession>
<dbReference type="InterPro" id="IPR013762">
    <property type="entry name" value="Integrase-like_cat_sf"/>
</dbReference>
<gene>
    <name evidence="2" type="ORF">EV01_1143</name>
</gene>
<comment type="caution">
    <text evidence="2">The sequence shown here is derived from an EMBL/GenBank/DDBJ whole genome shotgun (WGS) entry which is preliminary data.</text>
</comment>
<dbReference type="InterPro" id="IPR011010">
    <property type="entry name" value="DNA_brk_join_enz"/>
</dbReference>
<dbReference type="AlphaFoldDB" id="A0A0A2B0B6"/>
<dbReference type="EMBL" id="JNAR01000015">
    <property type="protein sequence ID" value="KGG07528.1"/>
    <property type="molecule type" value="Genomic_DNA"/>
</dbReference>
<protein>
    <submittedName>
        <fullName evidence="2">Putative phage integrase family</fullName>
    </submittedName>
</protein>
<evidence type="ECO:0000313" key="2">
    <source>
        <dbReference type="EMBL" id="KGG07528.1"/>
    </source>
</evidence>
<evidence type="ECO:0000313" key="3">
    <source>
        <dbReference type="Proteomes" id="UP000030481"/>
    </source>
</evidence>
<dbReference type="GO" id="GO:0006310">
    <property type="term" value="P:DNA recombination"/>
    <property type="evidence" value="ECO:0007669"/>
    <property type="project" value="UniProtKB-KW"/>
</dbReference>
<dbReference type="GO" id="GO:0003677">
    <property type="term" value="F:DNA binding"/>
    <property type="evidence" value="ECO:0007669"/>
    <property type="project" value="InterPro"/>
</dbReference>
<dbReference type="Proteomes" id="UP000030481">
    <property type="component" value="Unassembled WGS sequence"/>
</dbReference>
<reference evidence="3" key="1">
    <citation type="journal article" date="2014" name="Sci. Data">
        <title>Genomes of diverse isolates of the marine cyanobacterium Prochlorococcus.</title>
        <authorList>
            <person name="Biller S."/>
            <person name="Berube P."/>
            <person name="Thompson J."/>
            <person name="Kelly L."/>
            <person name="Roggensack S."/>
            <person name="Awad L."/>
            <person name="Roache-Johnson K."/>
            <person name="Ding H."/>
            <person name="Giovannoni S.J."/>
            <person name="Moore L.R."/>
            <person name="Chisholm S.W."/>
        </authorList>
    </citation>
    <scope>NUCLEOTIDE SEQUENCE [LARGE SCALE GENOMIC DNA]</scope>
</reference>
<dbReference type="SUPFAM" id="SSF56349">
    <property type="entry name" value="DNA breaking-rejoining enzymes"/>
    <property type="match status" value="1"/>
</dbReference>
<dbReference type="RefSeq" id="WP_050496412.1">
    <property type="nucleotide sequence ID" value="NZ_JNAR01000015.1"/>
</dbReference>
<name>A0A0A2B0B6_PROMR</name>
<sequence>MPVISNKKDWETTTRKQVRKLGKGWTIRKASKSDKISLVIREPNKPFQEIVLPFKWSEDQIGKGYARVRNIRALMVDGEHTLKQAAKLAESDAPKLVEKLNWEEAKNNFEIYKTKFDNAISPKTWKKDYEPVLTDAVKLLTSNRPPNDPAKLIDKCIINFEAGSRSRQIKVNSLFAFLEYCFKREDFPASWLPKTDKKEHVGKKPSNWQSQKKHAVSDQEIINLINNFDGGEMLKDALKLISLLGLRPVELLHLDVKKDENGEPYWFCSYQKKSSKGMTKPRVIYELPLIDDDGNVQEWNMISRWQLKDIKLPSLHGTSGGAAGVLRDLLRSVVAWVSLENIVKARGENFGLYSLRHSYSVRGTSRNINVGSLAASMGHEQRTHEEAYQKATKKTNKAAFANAMSQLLGGKK</sequence>
<evidence type="ECO:0000256" key="1">
    <source>
        <dbReference type="ARBA" id="ARBA00023172"/>
    </source>
</evidence>